<evidence type="ECO:0000313" key="5">
    <source>
        <dbReference type="Proteomes" id="UP000095468"/>
    </source>
</evidence>
<dbReference type="EMBL" id="CABWIF010000022">
    <property type="protein sequence ID" value="VWL97284.1"/>
    <property type="molecule type" value="Genomic_DNA"/>
</dbReference>
<name>A0A173WD98_9ACTN</name>
<evidence type="ECO:0008006" key="7">
    <source>
        <dbReference type="Google" id="ProtNLM"/>
    </source>
</evidence>
<proteinExistence type="predicted"/>
<evidence type="ECO:0000313" key="6">
    <source>
        <dbReference type="Proteomes" id="UP000368032"/>
    </source>
</evidence>
<reference evidence="4 6" key="2">
    <citation type="submission" date="2019-10" db="EMBL/GenBank/DDBJ databases">
        <authorList>
            <person name="Wolf R A."/>
        </authorList>
    </citation>
    <scope>NUCLEOTIDE SEQUENCE [LARGE SCALE GENOMIC DNA]</scope>
    <source>
        <strain evidence="4">Collinsella_aerofaciens_DSM_13712</strain>
    </source>
</reference>
<gene>
    <name evidence="4" type="ORF">CKJAJONC_00269</name>
    <name evidence="3" type="ORF">ERS852381_01121</name>
</gene>
<protein>
    <recommendedName>
        <fullName evidence="7">Lipoprotein</fullName>
    </recommendedName>
</protein>
<organism evidence="4 6">
    <name type="scientific">Collinsella aerofaciens</name>
    <dbReference type="NCBI Taxonomy" id="74426"/>
    <lineage>
        <taxon>Bacteria</taxon>
        <taxon>Bacillati</taxon>
        <taxon>Actinomycetota</taxon>
        <taxon>Coriobacteriia</taxon>
        <taxon>Coriobacteriales</taxon>
        <taxon>Coriobacteriaceae</taxon>
        <taxon>Collinsella</taxon>
    </lineage>
</organism>
<feature type="compositionally biased region" description="Low complexity" evidence="1">
    <location>
        <begin position="44"/>
        <end position="53"/>
    </location>
</feature>
<dbReference type="Proteomes" id="UP000368032">
    <property type="component" value="Unassembled WGS sequence"/>
</dbReference>
<dbReference type="PROSITE" id="PS51257">
    <property type="entry name" value="PROKAR_LIPOPROTEIN"/>
    <property type="match status" value="1"/>
</dbReference>
<evidence type="ECO:0000313" key="4">
    <source>
        <dbReference type="EMBL" id="VWL97284.1"/>
    </source>
</evidence>
<accession>A0A173WD98</accession>
<dbReference type="Proteomes" id="UP000095468">
    <property type="component" value="Unassembled WGS sequence"/>
</dbReference>
<sequence>MLKKTLAFALSAALFAFSLAGCGGNSIDSAKASDADSQEKTEQAADAPEGASAAPITADKVADGTYPITVDSSSNMFRIVDAQLIVENGSMHCVMTLSGTGYGKLFMGTGDEAAAASEADFIPYVENAEGKYTYDVPVEALDEDTACAAWSIRKEQWYDRTLVFESAGVDLRADALK</sequence>
<dbReference type="RefSeq" id="WP_035138217.1">
    <property type="nucleotide sequence ID" value="NZ_CABIYU010000001.1"/>
</dbReference>
<feature type="region of interest" description="Disordered" evidence="1">
    <location>
        <begin position="30"/>
        <end position="53"/>
    </location>
</feature>
<evidence type="ECO:0000256" key="2">
    <source>
        <dbReference type="SAM" id="SignalP"/>
    </source>
</evidence>
<evidence type="ECO:0000256" key="1">
    <source>
        <dbReference type="SAM" id="MobiDB-lite"/>
    </source>
</evidence>
<keyword evidence="2" id="KW-0732">Signal</keyword>
<dbReference type="AlphaFoldDB" id="A0A173WD98"/>
<feature type="signal peptide" evidence="2">
    <location>
        <begin position="1"/>
        <end position="20"/>
    </location>
</feature>
<dbReference type="PaxDb" id="74426-ERS852399_00170"/>
<dbReference type="EMBL" id="CYYP01000008">
    <property type="protein sequence ID" value="CUO14062.1"/>
    <property type="molecule type" value="Genomic_DNA"/>
</dbReference>
<evidence type="ECO:0000313" key="3">
    <source>
        <dbReference type="EMBL" id="CUO14062.1"/>
    </source>
</evidence>
<feature type="compositionally biased region" description="Basic and acidic residues" evidence="1">
    <location>
        <begin position="31"/>
        <end position="43"/>
    </location>
</feature>
<reference evidence="3 5" key="1">
    <citation type="submission" date="2015-09" db="EMBL/GenBank/DDBJ databases">
        <authorList>
            <consortium name="Pathogen Informatics"/>
        </authorList>
    </citation>
    <scope>NUCLEOTIDE SEQUENCE [LARGE SCALE GENOMIC DNA]</scope>
    <source>
        <strain evidence="3 5">2789STDY5608823</strain>
    </source>
</reference>
<feature type="chain" id="PRO_5042682960" description="Lipoprotein" evidence="2">
    <location>
        <begin position="21"/>
        <end position="177"/>
    </location>
</feature>
<dbReference type="STRING" id="74426.ERS852399_00170"/>